<keyword evidence="2" id="KW-1185">Reference proteome</keyword>
<evidence type="ECO:0000313" key="1">
    <source>
        <dbReference type="EMBL" id="KAH7160437.1"/>
    </source>
</evidence>
<sequence>MLSQIIRFTLPPYLTISALEFLKLRQKVAAAGAVAQYYGYTLPTRKSPLPKKRHEICWAIHWPDLCDRRAVMTDLRSITTGDETSLLFKFTDTQLPELEKGLEAPICEFACIRLADDAPLSDTALQRSMIKTYTDTYKMLGFTGGNWGYSMNANESAGVPLRPASEDPISEGERRLGVYFLGWESIELHQDATETSAFAEEIDKLMPYFGNGTGAWYVSFKKY</sequence>
<evidence type="ECO:0000313" key="2">
    <source>
        <dbReference type="Proteomes" id="UP000717696"/>
    </source>
</evidence>
<dbReference type="EMBL" id="JAGMUU010000002">
    <property type="protein sequence ID" value="KAH7160437.1"/>
    <property type="molecule type" value="Genomic_DNA"/>
</dbReference>
<accession>A0A9P9FEM5</accession>
<dbReference type="Proteomes" id="UP000717696">
    <property type="component" value="Unassembled WGS sequence"/>
</dbReference>
<dbReference type="AlphaFoldDB" id="A0A9P9FEM5"/>
<reference evidence="1" key="1">
    <citation type="journal article" date="2021" name="Nat. Commun.">
        <title>Genetic determinants of endophytism in the Arabidopsis root mycobiome.</title>
        <authorList>
            <person name="Mesny F."/>
            <person name="Miyauchi S."/>
            <person name="Thiergart T."/>
            <person name="Pickel B."/>
            <person name="Atanasova L."/>
            <person name="Karlsson M."/>
            <person name="Huettel B."/>
            <person name="Barry K.W."/>
            <person name="Haridas S."/>
            <person name="Chen C."/>
            <person name="Bauer D."/>
            <person name="Andreopoulos W."/>
            <person name="Pangilinan J."/>
            <person name="LaButti K."/>
            <person name="Riley R."/>
            <person name="Lipzen A."/>
            <person name="Clum A."/>
            <person name="Drula E."/>
            <person name="Henrissat B."/>
            <person name="Kohler A."/>
            <person name="Grigoriev I.V."/>
            <person name="Martin F.M."/>
            <person name="Hacquard S."/>
        </authorList>
    </citation>
    <scope>NUCLEOTIDE SEQUENCE</scope>
    <source>
        <strain evidence="1">MPI-CAGE-AT-0021</strain>
    </source>
</reference>
<comment type="caution">
    <text evidence="1">The sequence shown here is derived from an EMBL/GenBank/DDBJ whole genome shotgun (WGS) entry which is preliminary data.</text>
</comment>
<gene>
    <name evidence="1" type="ORF">B0J13DRAFT_541119</name>
</gene>
<protein>
    <submittedName>
        <fullName evidence="1">Uncharacterized protein</fullName>
    </submittedName>
</protein>
<organism evidence="1 2">
    <name type="scientific">Dactylonectria estremocensis</name>
    <dbReference type="NCBI Taxonomy" id="1079267"/>
    <lineage>
        <taxon>Eukaryota</taxon>
        <taxon>Fungi</taxon>
        <taxon>Dikarya</taxon>
        <taxon>Ascomycota</taxon>
        <taxon>Pezizomycotina</taxon>
        <taxon>Sordariomycetes</taxon>
        <taxon>Hypocreomycetidae</taxon>
        <taxon>Hypocreales</taxon>
        <taxon>Nectriaceae</taxon>
        <taxon>Dactylonectria</taxon>
    </lineage>
</organism>
<proteinExistence type="predicted"/>
<dbReference type="OrthoDB" id="2824656at2759"/>
<name>A0A9P9FEM5_9HYPO</name>